<organism evidence="2">
    <name type="scientific">Glycine max</name>
    <name type="common">Soybean</name>
    <name type="synonym">Glycine hispida</name>
    <dbReference type="NCBI Taxonomy" id="3847"/>
    <lineage>
        <taxon>Eukaryota</taxon>
        <taxon>Viridiplantae</taxon>
        <taxon>Streptophyta</taxon>
        <taxon>Embryophyta</taxon>
        <taxon>Tracheophyta</taxon>
        <taxon>Spermatophyta</taxon>
        <taxon>Magnoliopsida</taxon>
        <taxon>eudicotyledons</taxon>
        <taxon>Gunneridae</taxon>
        <taxon>Pentapetalae</taxon>
        <taxon>rosids</taxon>
        <taxon>fabids</taxon>
        <taxon>Fabales</taxon>
        <taxon>Fabaceae</taxon>
        <taxon>Papilionoideae</taxon>
        <taxon>50 kb inversion clade</taxon>
        <taxon>NPAAA clade</taxon>
        <taxon>indigoferoid/millettioid clade</taxon>
        <taxon>Phaseoleae</taxon>
        <taxon>Glycine</taxon>
        <taxon>Glycine subgen. Soja</taxon>
    </lineage>
</organism>
<dbReference type="EnsemblPlants" id="KRH02142">
    <property type="protein sequence ID" value="KRH02142"/>
    <property type="gene ID" value="GLYMA_17G018900"/>
</dbReference>
<accession>A0A0R0F740</accession>
<evidence type="ECO:0000313" key="3">
    <source>
        <dbReference type="EnsemblPlants" id="KRH02142"/>
    </source>
</evidence>
<dbReference type="Gramene" id="KRH02142">
    <property type="protein sequence ID" value="KRH02142"/>
    <property type="gene ID" value="GLYMA_17G018900"/>
</dbReference>
<dbReference type="AlphaFoldDB" id="A0A0R0F740"/>
<dbReference type="STRING" id="3847.A0A0R0F740"/>
<dbReference type="InParanoid" id="A0A0R0F740"/>
<reference evidence="2 3" key="1">
    <citation type="journal article" date="2010" name="Nature">
        <title>Genome sequence of the palaeopolyploid soybean.</title>
        <authorList>
            <person name="Schmutz J."/>
            <person name="Cannon S.B."/>
            <person name="Schlueter J."/>
            <person name="Ma J."/>
            <person name="Mitros T."/>
            <person name="Nelson W."/>
            <person name="Hyten D.L."/>
            <person name="Song Q."/>
            <person name="Thelen J.J."/>
            <person name="Cheng J."/>
            <person name="Xu D."/>
            <person name="Hellsten U."/>
            <person name="May G.D."/>
            <person name="Yu Y."/>
            <person name="Sakurai T."/>
            <person name="Umezawa T."/>
            <person name="Bhattacharyya M.K."/>
            <person name="Sandhu D."/>
            <person name="Valliyodan B."/>
            <person name="Lindquist E."/>
            <person name="Peto M."/>
            <person name="Grant D."/>
            <person name="Shu S."/>
            <person name="Goodstein D."/>
            <person name="Barry K."/>
            <person name="Futrell-Griggs M."/>
            <person name="Abernathy B."/>
            <person name="Du J."/>
            <person name="Tian Z."/>
            <person name="Zhu L."/>
            <person name="Gill N."/>
            <person name="Joshi T."/>
            <person name="Libault M."/>
            <person name="Sethuraman A."/>
            <person name="Zhang X.-C."/>
            <person name="Shinozaki K."/>
            <person name="Nguyen H.T."/>
            <person name="Wing R.A."/>
            <person name="Cregan P."/>
            <person name="Specht J."/>
            <person name="Grimwood J."/>
            <person name="Rokhsar D."/>
            <person name="Stacey G."/>
            <person name="Shoemaker R.C."/>
            <person name="Jackson S.A."/>
        </authorList>
    </citation>
    <scope>NUCLEOTIDE SEQUENCE</scope>
    <source>
        <strain evidence="3">cv. Williams 82</strain>
        <tissue evidence="2">Callus</tissue>
    </source>
</reference>
<protein>
    <submittedName>
        <fullName evidence="2 3">Uncharacterized protein</fullName>
    </submittedName>
</protein>
<name>A0A0R0F740_SOYBN</name>
<dbReference type="Proteomes" id="UP000008827">
    <property type="component" value="Chromosome 17"/>
</dbReference>
<feature type="region of interest" description="Disordered" evidence="1">
    <location>
        <begin position="1"/>
        <end position="50"/>
    </location>
</feature>
<evidence type="ECO:0000313" key="4">
    <source>
        <dbReference type="Proteomes" id="UP000008827"/>
    </source>
</evidence>
<reference evidence="3" key="2">
    <citation type="submission" date="2018-02" db="UniProtKB">
        <authorList>
            <consortium name="EnsemblPlants"/>
        </authorList>
    </citation>
    <scope>IDENTIFICATION</scope>
    <source>
        <strain evidence="3">Williams 82</strain>
    </source>
</reference>
<proteinExistence type="predicted"/>
<reference evidence="2" key="3">
    <citation type="submission" date="2018-07" db="EMBL/GenBank/DDBJ databases">
        <title>WGS assembly of Glycine max.</title>
        <authorList>
            <person name="Schmutz J."/>
            <person name="Cannon S."/>
            <person name="Schlueter J."/>
            <person name="Ma J."/>
            <person name="Mitros T."/>
            <person name="Nelson W."/>
            <person name="Hyten D."/>
            <person name="Song Q."/>
            <person name="Thelen J."/>
            <person name="Cheng J."/>
            <person name="Xu D."/>
            <person name="Hellsten U."/>
            <person name="May G."/>
            <person name="Yu Y."/>
            <person name="Sakurai T."/>
            <person name="Umezawa T."/>
            <person name="Bhattacharyya M."/>
            <person name="Sandhu D."/>
            <person name="Valliyodan B."/>
            <person name="Lindquist E."/>
            <person name="Peto M."/>
            <person name="Grant D."/>
            <person name="Shu S."/>
            <person name="Goodstein D."/>
            <person name="Barry K."/>
            <person name="Futrell-Griggs M."/>
            <person name="Abernathy B."/>
            <person name="Du J."/>
            <person name="Tian Z."/>
            <person name="Zhu L."/>
            <person name="Gill N."/>
            <person name="Joshi T."/>
            <person name="Libault M."/>
            <person name="Sethuraman A."/>
            <person name="Zhang X."/>
            <person name="Shinozaki K."/>
            <person name="Nguyen H."/>
            <person name="Wing R."/>
            <person name="Cregan P."/>
            <person name="Specht J."/>
            <person name="Grimwood J."/>
            <person name="Rokhsar D."/>
            <person name="Stacey G."/>
            <person name="Shoemaker R."/>
            <person name="Jackson S."/>
        </authorList>
    </citation>
    <scope>NUCLEOTIDE SEQUENCE</scope>
    <source>
        <tissue evidence="2">Callus</tissue>
    </source>
</reference>
<gene>
    <name evidence="2" type="ORF">GLYMA_17G018900</name>
</gene>
<evidence type="ECO:0000313" key="2">
    <source>
        <dbReference type="EMBL" id="KRH02142.1"/>
    </source>
</evidence>
<keyword evidence="4" id="KW-1185">Reference proteome</keyword>
<dbReference type="EMBL" id="CM000850">
    <property type="protein sequence ID" value="KRH02142.1"/>
    <property type="molecule type" value="Genomic_DNA"/>
</dbReference>
<evidence type="ECO:0000256" key="1">
    <source>
        <dbReference type="SAM" id="MobiDB-lite"/>
    </source>
</evidence>
<sequence>MSMQAVAEQRKMGRNPSVSAQYAAPSSSYPRRNPSCKSEKVEEGIEGANGLQTKPQYIARKVVAAAQGGPGGNWY</sequence>
<feature type="compositionally biased region" description="Low complexity" evidence="1">
    <location>
        <begin position="16"/>
        <end position="30"/>
    </location>
</feature>